<organism evidence="3 4">
    <name type="scientific">Anaeromyxobacter paludicola</name>
    <dbReference type="NCBI Taxonomy" id="2918171"/>
    <lineage>
        <taxon>Bacteria</taxon>
        <taxon>Pseudomonadati</taxon>
        <taxon>Myxococcota</taxon>
        <taxon>Myxococcia</taxon>
        <taxon>Myxococcales</taxon>
        <taxon>Cystobacterineae</taxon>
        <taxon>Anaeromyxobacteraceae</taxon>
        <taxon>Anaeromyxobacter</taxon>
    </lineage>
</organism>
<feature type="domain" description="HNH nuclease" evidence="2">
    <location>
        <begin position="76"/>
        <end position="114"/>
    </location>
</feature>
<evidence type="ECO:0000313" key="3">
    <source>
        <dbReference type="EMBL" id="BDG09244.1"/>
    </source>
</evidence>
<dbReference type="EMBL" id="AP025592">
    <property type="protein sequence ID" value="BDG09244.1"/>
    <property type="molecule type" value="Genomic_DNA"/>
</dbReference>
<name>A0ABM7XBJ5_9BACT</name>
<dbReference type="RefSeq" id="WP_248341060.1">
    <property type="nucleotide sequence ID" value="NZ_AP025592.1"/>
</dbReference>
<gene>
    <name evidence="3" type="ORF">AMPC_23570</name>
</gene>
<accession>A0ABM7XBJ5</accession>
<evidence type="ECO:0000256" key="1">
    <source>
        <dbReference type="SAM" id="MobiDB-lite"/>
    </source>
</evidence>
<dbReference type="Pfam" id="PF13392">
    <property type="entry name" value="HNH_3"/>
    <property type="match status" value="1"/>
</dbReference>
<evidence type="ECO:0000313" key="4">
    <source>
        <dbReference type="Proteomes" id="UP001162734"/>
    </source>
</evidence>
<dbReference type="SUPFAM" id="SSF54060">
    <property type="entry name" value="His-Me finger endonucleases"/>
    <property type="match status" value="1"/>
</dbReference>
<sequence>MEIRTASGVKLVPLPYSPSPDFMAGEDGRVWSRLRHKGFGSWEYVDWHPVGGAPGKRRTVEIEVEGRRLSLSLPAVICGAFHGLPPEDKPVVRHLDGDRENNRPENLAWGTQEEAWADEYRRRRPSGPSRRARRFSREDREHLRWALAVGLCSQREAARRLGVALSTVQSVLRPGPSGANGANGRDDDGPDAEP</sequence>
<dbReference type="InterPro" id="IPR044925">
    <property type="entry name" value="His-Me_finger_sf"/>
</dbReference>
<dbReference type="Gene3D" id="3.90.75.20">
    <property type="match status" value="1"/>
</dbReference>
<evidence type="ECO:0000259" key="2">
    <source>
        <dbReference type="Pfam" id="PF13392"/>
    </source>
</evidence>
<feature type="region of interest" description="Disordered" evidence="1">
    <location>
        <begin position="171"/>
        <end position="194"/>
    </location>
</feature>
<dbReference type="InterPro" id="IPR003615">
    <property type="entry name" value="HNH_nuc"/>
</dbReference>
<reference evidence="4" key="1">
    <citation type="journal article" date="2022" name="Int. J. Syst. Evol. Microbiol.">
        <title>Anaeromyxobacter oryzae sp. nov., Anaeromyxobacter diazotrophicus sp. nov. and Anaeromyxobacter paludicola sp. nov., isolated from paddy soils.</title>
        <authorList>
            <person name="Itoh H."/>
            <person name="Xu Z."/>
            <person name="Mise K."/>
            <person name="Masuda Y."/>
            <person name="Ushijima N."/>
            <person name="Hayakawa C."/>
            <person name="Shiratori Y."/>
            <person name="Senoo K."/>
        </authorList>
    </citation>
    <scope>NUCLEOTIDE SEQUENCE [LARGE SCALE GENOMIC DNA]</scope>
    <source>
        <strain evidence="4">Red630</strain>
    </source>
</reference>
<proteinExistence type="predicted"/>
<dbReference type="Proteomes" id="UP001162734">
    <property type="component" value="Chromosome"/>
</dbReference>
<protein>
    <recommendedName>
        <fullName evidence="2">HNH nuclease domain-containing protein</fullName>
    </recommendedName>
</protein>
<keyword evidence="4" id="KW-1185">Reference proteome</keyword>